<proteinExistence type="predicted"/>
<dbReference type="EMBL" id="VCNI01000001">
    <property type="protein sequence ID" value="TMU56910.1"/>
    <property type="molecule type" value="Genomic_DNA"/>
</dbReference>
<dbReference type="Proteomes" id="UP000751614">
    <property type="component" value="Unassembled WGS sequence"/>
</dbReference>
<name>A0ABY2WPJ4_9FLAO</name>
<keyword evidence="2" id="KW-1185">Reference proteome</keyword>
<evidence type="ECO:0008006" key="3">
    <source>
        <dbReference type="Google" id="ProtNLM"/>
    </source>
</evidence>
<evidence type="ECO:0000313" key="1">
    <source>
        <dbReference type="EMBL" id="TMU56910.1"/>
    </source>
</evidence>
<gene>
    <name evidence="1" type="ORF">FGG15_05020</name>
</gene>
<comment type="caution">
    <text evidence="1">The sequence shown here is derived from an EMBL/GenBank/DDBJ whole genome shotgun (WGS) entry which is preliminary data.</text>
</comment>
<protein>
    <recommendedName>
        <fullName evidence="3">Lipocalin-like protein</fullName>
    </recommendedName>
</protein>
<evidence type="ECO:0000313" key="2">
    <source>
        <dbReference type="Proteomes" id="UP000751614"/>
    </source>
</evidence>
<accession>A0ABY2WPJ4</accession>
<dbReference type="RefSeq" id="WP_138833840.1">
    <property type="nucleotide sequence ID" value="NZ_VCNI01000001.1"/>
</dbReference>
<reference evidence="1 2" key="1">
    <citation type="submission" date="2019-05" db="EMBL/GenBank/DDBJ databases">
        <title>Flagellimonas sp. AsT0115, sp. nov., isolated from a marine red algae, Asparagopsis taxiformis.</title>
        <authorList>
            <person name="Kim J."/>
            <person name="Jeong S.E."/>
            <person name="Jeon C.O."/>
        </authorList>
    </citation>
    <scope>NUCLEOTIDE SEQUENCE [LARGE SCALE GENOMIC DNA]</scope>
    <source>
        <strain evidence="1 2">AsT0115</strain>
    </source>
</reference>
<sequence length="170" mass="18270">MKKHNVLLSNFLPFILTMLVFLNACKKDDSPTPIDPIVGTWKLTGASVNGSSILGTLYVSSTCAADDQFILAEGSVSDLTGSTSVDIGDLNCYDPAKNSDIVQGGTWLFNSNKTQVTITLPAGTGFPISVLDIQDLEFPSETTMTGVYYSFDQEGSDESVDLDIVLTRQD</sequence>
<organism evidence="1 2">
    <name type="scientific">Flagellimonas algicola</name>
    <dbReference type="NCBI Taxonomy" id="2583815"/>
    <lineage>
        <taxon>Bacteria</taxon>
        <taxon>Pseudomonadati</taxon>
        <taxon>Bacteroidota</taxon>
        <taxon>Flavobacteriia</taxon>
        <taxon>Flavobacteriales</taxon>
        <taxon>Flavobacteriaceae</taxon>
        <taxon>Flagellimonas</taxon>
    </lineage>
</organism>